<accession>A0ABR3CMH9</accession>
<feature type="compositionally biased region" description="Low complexity" evidence="8">
    <location>
        <begin position="513"/>
        <end position="532"/>
    </location>
</feature>
<evidence type="ECO:0000256" key="7">
    <source>
        <dbReference type="SAM" id="Coils"/>
    </source>
</evidence>
<evidence type="ECO:0000256" key="1">
    <source>
        <dbReference type="ARBA" id="ARBA00008384"/>
    </source>
</evidence>
<evidence type="ECO:0000313" key="10">
    <source>
        <dbReference type="EMBL" id="KAL0261496.1"/>
    </source>
</evidence>
<evidence type="ECO:0000256" key="2">
    <source>
        <dbReference type="ARBA" id="ARBA00022618"/>
    </source>
</evidence>
<feature type="region of interest" description="Disordered" evidence="8">
    <location>
        <begin position="822"/>
        <end position="847"/>
    </location>
</feature>
<keyword evidence="11" id="KW-1185">Reference proteome</keyword>
<protein>
    <recommendedName>
        <fullName evidence="5">Ataxin-10 homolog</fullName>
    </recommendedName>
    <alternativeName>
        <fullName evidence="6">Copper transport protein 86</fullName>
    </alternativeName>
</protein>
<dbReference type="EMBL" id="JAJVCZ030000003">
    <property type="protein sequence ID" value="KAL0261496.1"/>
    <property type="molecule type" value="Genomic_DNA"/>
</dbReference>
<gene>
    <name evidence="10" type="ORF">SLS55_002926</name>
</gene>
<evidence type="ECO:0000256" key="4">
    <source>
        <dbReference type="ARBA" id="ARBA00044746"/>
    </source>
</evidence>
<feature type="region of interest" description="Disordered" evidence="8">
    <location>
        <begin position="868"/>
        <end position="891"/>
    </location>
</feature>
<dbReference type="PANTHER" id="PTHR13255">
    <property type="entry name" value="ATAXIN-10"/>
    <property type="match status" value="1"/>
</dbReference>
<dbReference type="Proteomes" id="UP001430584">
    <property type="component" value="Unassembled WGS sequence"/>
</dbReference>
<dbReference type="Gene3D" id="1.25.10.10">
    <property type="entry name" value="Leucine-rich Repeat Variant"/>
    <property type="match status" value="1"/>
</dbReference>
<dbReference type="GeneID" id="92007011"/>
<keyword evidence="3" id="KW-0131">Cell cycle</keyword>
<evidence type="ECO:0000259" key="9">
    <source>
        <dbReference type="Pfam" id="PF09759"/>
    </source>
</evidence>
<proteinExistence type="inferred from homology"/>
<evidence type="ECO:0000313" key="11">
    <source>
        <dbReference type="Proteomes" id="UP001430584"/>
    </source>
</evidence>
<keyword evidence="2" id="KW-0132">Cell division</keyword>
<dbReference type="SUPFAM" id="SSF48371">
    <property type="entry name" value="ARM repeat"/>
    <property type="match status" value="1"/>
</dbReference>
<keyword evidence="7" id="KW-0175">Coiled coil</keyword>
<feature type="region of interest" description="Disordered" evidence="8">
    <location>
        <begin position="509"/>
        <end position="561"/>
    </location>
</feature>
<reference evidence="10 11" key="1">
    <citation type="submission" date="2024-02" db="EMBL/GenBank/DDBJ databases">
        <title>De novo assembly and annotation of 12 fungi associated with fruit tree decline syndrome in Ontario, Canada.</title>
        <authorList>
            <person name="Sulman M."/>
            <person name="Ellouze W."/>
            <person name="Ilyukhin E."/>
        </authorList>
    </citation>
    <scope>NUCLEOTIDE SEQUENCE [LARGE SCALE GENOMIC DNA]</scope>
    <source>
        <strain evidence="10 11">FDS-637</strain>
    </source>
</reference>
<evidence type="ECO:0000256" key="5">
    <source>
        <dbReference type="ARBA" id="ARBA00044801"/>
    </source>
</evidence>
<feature type="region of interest" description="Disordered" evidence="8">
    <location>
        <begin position="1021"/>
        <end position="1051"/>
    </location>
</feature>
<evidence type="ECO:0000256" key="3">
    <source>
        <dbReference type="ARBA" id="ARBA00023306"/>
    </source>
</evidence>
<sequence>MSASAGASMDSDAPARGSDDPATPETIEQRTPSPSRDGPADPYTTQLRLLLQPWIIHFKSPGYIKHDMMAMLQDICKKTLRRTVREPEVRRAIGSNANFWRDLSDLLENAVPSLEHRSFAPADPQAPEFEGASGTLIAANYSNLMRDLERLNDLVSIARNVLTIGEAAQDLAAKAQFDQEIFKLISVCVKVTARGFDGDAGTTDEHKWQEVVNMYKKLLITCLQFLNNLVARNERRKLMLWVELFDSSRDTTLPPTEELASLSLATAPKSAGAYGGEVTSFNPGAHQPASSPFLLYIGKVGMEVKRELVARGDKSGATEIAAECKKRWQEMPQEARDVCALPHLAESRLTAMVSQAITLVQEWHTLYNDLIAKYRHDVDLLKSVKMPPEPKAIDPNATQEENVAALAASINQLQMEVERMKKAMLTPASKTPTAPQIQPQASASEILKNYPHVASRADLQDLKMPLGAEPQDHPPATEADFRMTYNAAYGADILQNGKDDLMKRLETFPERVPPQNVSEVSPSSPVMSPASPNATEPAEDIGDEVSEEEDSEDEDYVVPGDDGRGLLTDVPLILGPSEIEVLPMIIMSGIVPPAEGAPGYGTTAEEIAAIKNMHTVRCHLLLAQDNGRNLLRELLIFVAAWDLREEELYFKFMVKIMEAILTNGLMPFSYHAFRESKDIISPAQAVIMKLLTNIFKARQTQAQSGVGKEGAAAYPLRVDVHMVNFLFTEFRRHIIPQTCALIFLQGKIRAGHAHPEDFPLNLWDMERMYEGVYQYLEFFAILTEHDVWKKMMADWEITSELVTLLKELDAAIPKGTLLARKPPAIPDVRTPQGQQVPPPESASAGPAPVAVERPYDVNAPSISSTAAAIPSEPYAPASNSQYVDEPGEEPSDFEWRNLKKLTVLVLTSLVWKSRKVQDQVRTHKGIEAILSCCQYDEHNPYIKEHAIMCLRFLLEGNKENQDLIRELEPKGAVPNEVLDQHGYETFWDQRGQVGLRRKDGGAAASAKAAAAAVQAAADAAGIGNSGSQDGGEKRKPPQIGSGRLGEPPNLDLLMQQVMRDLPAQVTGARQDAEKAAALAKLDKTLKDGK</sequence>
<feature type="domain" description="Ataxin-10" evidence="9">
    <location>
        <begin position="899"/>
        <end position="995"/>
    </location>
</feature>
<dbReference type="InterPro" id="IPR019156">
    <property type="entry name" value="Ataxin-10_domain"/>
</dbReference>
<dbReference type="InterPro" id="IPR016024">
    <property type="entry name" value="ARM-type_fold"/>
</dbReference>
<organism evidence="10 11">
    <name type="scientific">Diplodia seriata</name>
    <dbReference type="NCBI Taxonomy" id="420778"/>
    <lineage>
        <taxon>Eukaryota</taxon>
        <taxon>Fungi</taxon>
        <taxon>Dikarya</taxon>
        <taxon>Ascomycota</taxon>
        <taxon>Pezizomycotina</taxon>
        <taxon>Dothideomycetes</taxon>
        <taxon>Dothideomycetes incertae sedis</taxon>
        <taxon>Botryosphaeriales</taxon>
        <taxon>Botryosphaeriaceae</taxon>
        <taxon>Diplodia</taxon>
    </lineage>
</organism>
<dbReference type="PANTHER" id="PTHR13255:SF0">
    <property type="entry name" value="ATAXIN-10"/>
    <property type="match status" value="1"/>
</dbReference>
<comment type="function">
    <text evidence="4">May play a role in the regulation of cytokinesis.</text>
</comment>
<name>A0ABR3CMH9_9PEZI</name>
<feature type="compositionally biased region" description="Low complexity" evidence="8">
    <location>
        <begin position="1"/>
        <end position="12"/>
    </location>
</feature>
<evidence type="ECO:0000256" key="6">
    <source>
        <dbReference type="ARBA" id="ARBA00044805"/>
    </source>
</evidence>
<dbReference type="Pfam" id="PF09759">
    <property type="entry name" value="Atx10homo_assoc"/>
    <property type="match status" value="1"/>
</dbReference>
<dbReference type="RefSeq" id="XP_066634525.1">
    <property type="nucleotide sequence ID" value="XM_066774406.1"/>
</dbReference>
<dbReference type="InterPro" id="IPR011989">
    <property type="entry name" value="ARM-like"/>
</dbReference>
<feature type="compositionally biased region" description="Acidic residues" evidence="8">
    <location>
        <begin position="537"/>
        <end position="556"/>
    </location>
</feature>
<comment type="similarity">
    <text evidence="1">Belongs to the ataxin-10 family.</text>
</comment>
<feature type="coiled-coil region" evidence="7">
    <location>
        <begin position="396"/>
        <end position="423"/>
    </location>
</feature>
<feature type="region of interest" description="Disordered" evidence="8">
    <location>
        <begin position="1"/>
        <end position="43"/>
    </location>
</feature>
<dbReference type="InterPro" id="IPR051374">
    <property type="entry name" value="Ataxin-10/CTR86_families"/>
</dbReference>
<comment type="caution">
    <text evidence="10">The sequence shown here is derived from an EMBL/GenBank/DDBJ whole genome shotgun (WGS) entry which is preliminary data.</text>
</comment>
<evidence type="ECO:0000256" key="8">
    <source>
        <dbReference type="SAM" id="MobiDB-lite"/>
    </source>
</evidence>